<evidence type="ECO:0000256" key="4">
    <source>
        <dbReference type="SAM" id="Phobius"/>
    </source>
</evidence>
<feature type="transmembrane region" description="Helical" evidence="4">
    <location>
        <begin position="306"/>
        <end position="327"/>
    </location>
</feature>
<dbReference type="PIRSF" id="PIRSF019693">
    <property type="entry name" value="VAMP-associated"/>
    <property type="match status" value="1"/>
</dbReference>
<keyword evidence="7" id="KW-1185">Reference proteome</keyword>
<keyword evidence="4" id="KW-0812">Transmembrane</keyword>
<dbReference type="PANTHER" id="PTHR10809:SF148">
    <property type="entry name" value="OS01G0936800 PROTEIN"/>
    <property type="match status" value="1"/>
</dbReference>
<evidence type="ECO:0000313" key="7">
    <source>
        <dbReference type="Proteomes" id="UP001341840"/>
    </source>
</evidence>
<evidence type="ECO:0000256" key="2">
    <source>
        <dbReference type="SAM" id="Coils"/>
    </source>
</evidence>
<keyword evidence="4" id="KW-1133">Transmembrane helix</keyword>
<dbReference type="SUPFAM" id="SSF49354">
    <property type="entry name" value="PapD-like"/>
    <property type="match status" value="1"/>
</dbReference>
<dbReference type="InterPro" id="IPR013783">
    <property type="entry name" value="Ig-like_fold"/>
</dbReference>
<keyword evidence="4" id="KW-0472">Membrane</keyword>
<feature type="coiled-coil region" evidence="2">
    <location>
        <begin position="249"/>
        <end position="297"/>
    </location>
</feature>
<sequence>MDSELLQIEPPHLTFVFELKKQSSCLVHLSNNASHHVAFKIKTTSPKKYCVRPTIGVINPHSSCDFTVTMQPQRSAPPDFQCKDKFLIQSTIVPVGTTPDQISSQFFSKESGNYVEEKKLRVVLISPPSSPVLLPVNSDLNHHDSQGGFKDRLLTPDGLENLPPSFTVTYISSIHCDFCVCNFSRIICCYESQQVSEEKSLEPAQDTEEEETTGKDMISKRVESNGESKIEIAMKQGEDNLRLSLAKDYEELKSRISIMDSKLREAEETIAKLTEERRANTREKNLLKLELEMLKRKRNMKRPHQVGFPLLFVCVVALVSVTVGYYVHP</sequence>
<evidence type="ECO:0000256" key="1">
    <source>
        <dbReference type="ARBA" id="ARBA00008932"/>
    </source>
</evidence>
<dbReference type="Proteomes" id="UP001341840">
    <property type="component" value="Unassembled WGS sequence"/>
</dbReference>
<dbReference type="PANTHER" id="PTHR10809">
    <property type="entry name" value="VESICLE-ASSOCIATED MEMBRANE PROTEIN-ASSOCIATED PROTEIN"/>
    <property type="match status" value="1"/>
</dbReference>
<comment type="similarity">
    <text evidence="1">Belongs to the VAMP-associated protein (VAP) (TC 9.B.17) family.</text>
</comment>
<dbReference type="PROSITE" id="PS50202">
    <property type="entry name" value="MSP"/>
    <property type="match status" value="1"/>
</dbReference>
<proteinExistence type="inferred from homology"/>
<dbReference type="Pfam" id="PF00635">
    <property type="entry name" value="Motile_Sperm"/>
    <property type="match status" value="1"/>
</dbReference>
<comment type="caution">
    <text evidence="6">The sequence shown here is derived from an EMBL/GenBank/DDBJ whole genome shotgun (WGS) entry which is preliminary data.</text>
</comment>
<gene>
    <name evidence="6" type="ORF">PIB30_018871</name>
</gene>
<dbReference type="InterPro" id="IPR008962">
    <property type="entry name" value="PapD-like_sf"/>
</dbReference>
<protein>
    <recommendedName>
        <fullName evidence="5">MSP domain-containing protein</fullName>
    </recommendedName>
</protein>
<evidence type="ECO:0000259" key="5">
    <source>
        <dbReference type="PROSITE" id="PS50202"/>
    </source>
</evidence>
<dbReference type="EMBL" id="JASCZI010120886">
    <property type="protein sequence ID" value="MED6156951.1"/>
    <property type="molecule type" value="Genomic_DNA"/>
</dbReference>
<feature type="domain" description="MSP" evidence="5">
    <location>
        <begin position="5"/>
        <end position="125"/>
    </location>
</feature>
<organism evidence="6 7">
    <name type="scientific">Stylosanthes scabra</name>
    <dbReference type="NCBI Taxonomy" id="79078"/>
    <lineage>
        <taxon>Eukaryota</taxon>
        <taxon>Viridiplantae</taxon>
        <taxon>Streptophyta</taxon>
        <taxon>Embryophyta</taxon>
        <taxon>Tracheophyta</taxon>
        <taxon>Spermatophyta</taxon>
        <taxon>Magnoliopsida</taxon>
        <taxon>eudicotyledons</taxon>
        <taxon>Gunneridae</taxon>
        <taxon>Pentapetalae</taxon>
        <taxon>rosids</taxon>
        <taxon>fabids</taxon>
        <taxon>Fabales</taxon>
        <taxon>Fabaceae</taxon>
        <taxon>Papilionoideae</taxon>
        <taxon>50 kb inversion clade</taxon>
        <taxon>dalbergioids sensu lato</taxon>
        <taxon>Dalbergieae</taxon>
        <taxon>Pterocarpus clade</taxon>
        <taxon>Stylosanthes</taxon>
    </lineage>
</organism>
<dbReference type="Gene3D" id="2.60.40.10">
    <property type="entry name" value="Immunoglobulins"/>
    <property type="match status" value="1"/>
</dbReference>
<feature type="region of interest" description="Disordered" evidence="3">
    <location>
        <begin position="198"/>
        <end position="221"/>
    </location>
</feature>
<accession>A0ABU6U727</accession>
<name>A0ABU6U727_9FABA</name>
<feature type="compositionally biased region" description="Basic and acidic residues" evidence="3">
    <location>
        <begin position="212"/>
        <end position="221"/>
    </location>
</feature>
<keyword evidence="2" id="KW-0175">Coiled coil</keyword>
<dbReference type="InterPro" id="IPR016763">
    <property type="entry name" value="VAP"/>
</dbReference>
<dbReference type="InterPro" id="IPR000535">
    <property type="entry name" value="MSP_dom"/>
</dbReference>
<reference evidence="6 7" key="1">
    <citation type="journal article" date="2023" name="Plants (Basel)">
        <title>Bridging the Gap: Combining Genomics and Transcriptomics Approaches to Understand Stylosanthes scabra, an Orphan Legume from the Brazilian Caatinga.</title>
        <authorList>
            <person name="Ferreira-Neto J.R.C."/>
            <person name="da Silva M.D."/>
            <person name="Binneck E."/>
            <person name="de Melo N.F."/>
            <person name="da Silva R.H."/>
            <person name="de Melo A.L.T.M."/>
            <person name="Pandolfi V."/>
            <person name="Bustamante F.O."/>
            <person name="Brasileiro-Vidal A.C."/>
            <person name="Benko-Iseppon A.M."/>
        </authorList>
    </citation>
    <scope>NUCLEOTIDE SEQUENCE [LARGE SCALE GENOMIC DNA]</scope>
    <source>
        <tissue evidence="6">Leaves</tissue>
    </source>
</reference>
<evidence type="ECO:0000313" key="6">
    <source>
        <dbReference type="EMBL" id="MED6156951.1"/>
    </source>
</evidence>
<evidence type="ECO:0000256" key="3">
    <source>
        <dbReference type="SAM" id="MobiDB-lite"/>
    </source>
</evidence>